<sequence length="760" mass="85086">MYSKTCENMPDQQVCSPVPYLSNCFPEDSKKRISVFDRCKGVECQCDGQCSSGFKCKNQQCTDLIPASQSECNQEPSKFNCDDILNPVLIKSFAQRCDGVRCLCGNECISGYCNELLLICEDKPNLACNLTQTVTICVKTENIYLFEKLQAQNLCAGVRCNCDSDCQSMNCRLNSTQLENQCSNISRNELDCNQTGIICGYNAKAEIVNIETTNRCENSTCQFDEECKSSYCNQLKGICNIPESPITCNKTKFSAFFNGLQWNIGLSKYNLCIGVQCTCDNECMKGAYCNKLQGICQLVKEHKCNESSELCNYDYLTGASLKYVDTINRCENVSCSCDTMCESGYCNQENLICETILHGQMYRCNQSGSYCGYTSINKCNGVGCFCDNECQSGYCSDNLHCQPIESLIQQGCDNRKSKCIMDSNGNAKFFPIYNKCDGVVCSCDSECKQGLCSSNENQTQGYCKLQDQGCNATASKACLFDFKKDYYTNLCQGKTCSWDNDCQSEYPKKPTESVGSRDCYDRVCSDATMRLNNHCNKSLEIVVSKNYTTGILTFVSSISRCLNISCQTDNQCQSTYCKDRFCTECGMQLFCPGQSCSNDDQCVTEICYKKICQSISDCNHTVEQQGAFTSNRCLGTYCELDSDCQQFAKCKESKCTYAVTARNILEQNKSQSERTEVLSIIIPTIVGFIAIAFLIYCACRFLSTRHIIKVQKHAQTENNYTINKTIDESVEINKSSNQTEANQGRHSVIVIDQNHNNTQF</sequence>
<gene>
    <name evidence="2" type="ORF">FGO68_gene6179</name>
</gene>
<dbReference type="Proteomes" id="UP000785679">
    <property type="component" value="Unassembled WGS sequence"/>
</dbReference>
<protein>
    <submittedName>
        <fullName evidence="2">Uncharacterized protein</fullName>
    </submittedName>
</protein>
<keyword evidence="1" id="KW-0472">Membrane</keyword>
<dbReference type="EMBL" id="RRYP01003167">
    <property type="protein sequence ID" value="TNV84076.1"/>
    <property type="molecule type" value="Genomic_DNA"/>
</dbReference>
<feature type="transmembrane region" description="Helical" evidence="1">
    <location>
        <begin position="677"/>
        <end position="699"/>
    </location>
</feature>
<keyword evidence="3" id="KW-1185">Reference proteome</keyword>
<evidence type="ECO:0000256" key="1">
    <source>
        <dbReference type="SAM" id="Phobius"/>
    </source>
</evidence>
<keyword evidence="1" id="KW-0812">Transmembrane</keyword>
<reference evidence="2" key="1">
    <citation type="submission" date="2019-06" db="EMBL/GenBank/DDBJ databases">
        <authorList>
            <person name="Zheng W."/>
        </authorList>
    </citation>
    <scope>NUCLEOTIDE SEQUENCE</scope>
    <source>
        <strain evidence="2">QDHG01</strain>
    </source>
</reference>
<name>A0A8J8NYF0_HALGN</name>
<proteinExistence type="predicted"/>
<evidence type="ECO:0000313" key="3">
    <source>
        <dbReference type="Proteomes" id="UP000785679"/>
    </source>
</evidence>
<dbReference type="AlphaFoldDB" id="A0A8J8NYF0"/>
<organism evidence="2 3">
    <name type="scientific">Halteria grandinella</name>
    <dbReference type="NCBI Taxonomy" id="5974"/>
    <lineage>
        <taxon>Eukaryota</taxon>
        <taxon>Sar</taxon>
        <taxon>Alveolata</taxon>
        <taxon>Ciliophora</taxon>
        <taxon>Intramacronucleata</taxon>
        <taxon>Spirotrichea</taxon>
        <taxon>Stichotrichia</taxon>
        <taxon>Sporadotrichida</taxon>
        <taxon>Halteriidae</taxon>
        <taxon>Halteria</taxon>
    </lineage>
</organism>
<accession>A0A8J8NYF0</accession>
<keyword evidence="1" id="KW-1133">Transmembrane helix</keyword>
<comment type="caution">
    <text evidence="2">The sequence shown here is derived from an EMBL/GenBank/DDBJ whole genome shotgun (WGS) entry which is preliminary data.</text>
</comment>
<evidence type="ECO:0000313" key="2">
    <source>
        <dbReference type="EMBL" id="TNV84076.1"/>
    </source>
</evidence>